<feature type="compositionally biased region" description="Polar residues" evidence="1">
    <location>
        <begin position="41"/>
        <end position="62"/>
    </location>
</feature>
<feature type="compositionally biased region" description="Polar residues" evidence="1">
    <location>
        <begin position="554"/>
        <end position="573"/>
    </location>
</feature>
<feature type="compositionally biased region" description="Polar residues" evidence="1">
    <location>
        <begin position="882"/>
        <end position="891"/>
    </location>
</feature>
<feature type="compositionally biased region" description="Basic and acidic residues" evidence="1">
    <location>
        <begin position="8"/>
        <end position="23"/>
    </location>
</feature>
<dbReference type="STRING" id="1664694.A0A0N0NHQ5"/>
<feature type="region of interest" description="Disordered" evidence="1">
    <location>
        <begin position="906"/>
        <end position="1002"/>
    </location>
</feature>
<organism evidence="2 3">
    <name type="scientific">Cyphellophora attinorum</name>
    <dbReference type="NCBI Taxonomy" id="1664694"/>
    <lineage>
        <taxon>Eukaryota</taxon>
        <taxon>Fungi</taxon>
        <taxon>Dikarya</taxon>
        <taxon>Ascomycota</taxon>
        <taxon>Pezizomycotina</taxon>
        <taxon>Eurotiomycetes</taxon>
        <taxon>Chaetothyriomycetidae</taxon>
        <taxon>Chaetothyriales</taxon>
        <taxon>Cyphellophoraceae</taxon>
        <taxon>Cyphellophora</taxon>
    </lineage>
</organism>
<evidence type="ECO:0000313" key="2">
    <source>
        <dbReference type="EMBL" id="KPI34838.1"/>
    </source>
</evidence>
<reference evidence="2 3" key="1">
    <citation type="submission" date="2015-06" db="EMBL/GenBank/DDBJ databases">
        <title>Draft genome of the ant-associated black yeast Phialophora attae CBS 131958.</title>
        <authorList>
            <person name="Moreno L.F."/>
            <person name="Stielow B.J."/>
            <person name="de Hoog S."/>
            <person name="Vicente V.A."/>
            <person name="Weiss V.A."/>
            <person name="de Vries M."/>
            <person name="Cruz L.M."/>
            <person name="Souza E.M."/>
        </authorList>
    </citation>
    <scope>NUCLEOTIDE SEQUENCE [LARGE SCALE GENOMIC DNA]</scope>
    <source>
        <strain evidence="2 3">CBS 131958</strain>
    </source>
</reference>
<feature type="compositionally biased region" description="Polar residues" evidence="1">
    <location>
        <begin position="913"/>
        <end position="928"/>
    </location>
</feature>
<evidence type="ECO:0000256" key="1">
    <source>
        <dbReference type="SAM" id="MobiDB-lite"/>
    </source>
</evidence>
<gene>
    <name evidence="2" type="ORF">AB675_4854</name>
</gene>
<dbReference type="Proteomes" id="UP000038010">
    <property type="component" value="Unassembled WGS sequence"/>
</dbReference>
<feature type="compositionally biased region" description="Pro residues" evidence="1">
    <location>
        <begin position="222"/>
        <end position="233"/>
    </location>
</feature>
<feature type="compositionally biased region" description="Polar residues" evidence="1">
    <location>
        <begin position="836"/>
        <end position="865"/>
    </location>
</feature>
<dbReference type="GeneID" id="28736898"/>
<sequence>MAYNPPPLDRRGTGEHAPAHPFERPTPSWASGSGYVPPSQRPSYGQSPLQALQRQSSAPSTQRSDDMDPEGEDSDVSVRRPDPYRPFNTPTGPATIPPAPPYLETQTAINGRLSELTRAEDVNSARSRDLRVKRQRMDDRIKAKRDAQDRKIKAIMDARQRRDNRIRTRRLREDTEFQRVFDDIEREEEALRRRLKRLKRGVPLDESPQIGNRSISATSGSPPGPTYSTIPPPAKRHQSNPPGQSEGRPSQNGPAPSASASSQAPSYSFYGGSKQSSTPQSGSNYSTVPPSAASGPSNSTPPTTNDRLATAPPSRQVSSSYDTRPPPAATSGFATVNTPPPAGFASVNARPAASSLPPHGVPPRSEDLSRPPVVSNPSDPEKPESNSSTPATGKRTPSTTHPYQMSEAFANRHHHCERVDDLNRGIWTSYGPGGTQEHPTGPPIPMYLRCNHDDCRRIDWRTVHGLQCHIVKSHEQPKGTIGSLEKALDKYGVPVREVEEYERQHGDGSGGTMADPKNMKIKNKTRELEMGRKSTPGSYGVDSGVRPAGYKPSPTASPTSVHAVQPYIHNSPQIRHGPPDSSVPAGRSWNSVNSGSSYMPPRPIDPSKQLQGDAVMRDAPPSTASTPNAPASAVATPAERKPYDFSSRPYESRTNVLTPSSATSKSPSMQAAPAWRVTTGPRASPQSPPPARPFSSSWASRPSWSTGIGAAAKTSAEASPGPATKDEKTLNNAVTDAAPLTTGLIPSHLVVKPSSVASESVGKAASDQTKVTEASSTAAGLQKLESLASNSTATPGSSSQVATSRAEDGGRTKDNNPKPDNPTTMDPPASAAPSGLANTATTNGPASGTRSAQSPSISNKTISAPTSVRRTSRRSSVVATTGSAATSSLPQTDVIASALAGGNWEADAGAEASQKSTAESEGDTSSNVIVVAQPEPRDGKPPTKGEGTSEVSTRTSPSKGSTAEVADSKASAAIKEKEKIEPRTPPPRRAASGRVTRKRTFG</sequence>
<protein>
    <submittedName>
        <fullName evidence="2">Uncharacterized protein</fullName>
    </submittedName>
</protein>
<feature type="compositionally biased region" description="Low complexity" evidence="1">
    <location>
        <begin position="619"/>
        <end position="637"/>
    </location>
</feature>
<feature type="compositionally biased region" description="Polar residues" evidence="1">
    <location>
        <begin position="787"/>
        <end position="803"/>
    </location>
</feature>
<feature type="compositionally biased region" description="Polar residues" evidence="1">
    <location>
        <begin position="652"/>
        <end position="669"/>
    </location>
</feature>
<dbReference type="OrthoDB" id="4159571at2759"/>
<evidence type="ECO:0000313" key="3">
    <source>
        <dbReference type="Proteomes" id="UP000038010"/>
    </source>
</evidence>
<feature type="region of interest" description="Disordered" evidence="1">
    <location>
        <begin position="524"/>
        <end position="734"/>
    </location>
</feature>
<keyword evidence="3" id="KW-1185">Reference proteome</keyword>
<dbReference type="VEuPathDB" id="FungiDB:AB675_4854"/>
<feature type="compositionally biased region" description="Low complexity" evidence="1">
    <location>
        <begin position="249"/>
        <end position="268"/>
    </location>
</feature>
<feature type="compositionally biased region" description="Polar residues" evidence="1">
    <location>
        <begin position="588"/>
        <end position="597"/>
    </location>
</feature>
<proteinExistence type="predicted"/>
<comment type="caution">
    <text evidence="2">The sequence shown here is derived from an EMBL/GenBank/DDBJ whole genome shotgun (WGS) entry which is preliminary data.</text>
</comment>
<feature type="region of interest" description="Disordered" evidence="1">
    <location>
        <begin position="754"/>
        <end position="892"/>
    </location>
</feature>
<feature type="compositionally biased region" description="Polar residues" evidence="1">
    <location>
        <begin position="949"/>
        <end position="961"/>
    </location>
</feature>
<dbReference type="RefSeq" id="XP_017994801.1">
    <property type="nucleotide sequence ID" value="XM_018145018.1"/>
</dbReference>
<feature type="compositionally biased region" description="Polar residues" evidence="1">
    <location>
        <begin position="385"/>
        <end position="401"/>
    </location>
</feature>
<feature type="region of interest" description="Disordered" evidence="1">
    <location>
        <begin position="204"/>
        <end position="401"/>
    </location>
</feature>
<name>A0A0N0NHQ5_9EURO</name>
<feature type="region of interest" description="Disordered" evidence="1">
    <location>
        <begin position="1"/>
        <end position="104"/>
    </location>
</feature>
<dbReference type="EMBL" id="LFJN01000049">
    <property type="protein sequence ID" value="KPI34838.1"/>
    <property type="molecule type" value="Genomic_DNA"/>
</dbReference>
<feature type="compositionally biased region" description="Low complexity" evidence="1">
    <location>
        <begin position="693"/>
        <end position="705"/>
    </location>
</feature>
<dbReference type="AlphaFoldDB" id="A0A0N0NHQ5"/>
<feature type="compositionally biased region" description="Basic and acidic residues" evidence="1">
    <location>
        <begin position="805"/>
        <end position="817"/>
    </location>
</feature>
<feature type="compositionally biased region" description="Low complexity" evidence="1">
    <location>
        <begin position="866"/>
        <end position="881"/>
    </location>
</feature>
<accession>A0A0N0NHQ5</accession>
<feature type="compositionally biased region" description="Polar residues" evidence="1">
    <location>
        <begin position="766"/>
        <end position="779"/>
    </location>
</feature>
<feature type="compositionally biased region" description="Polar residues" evidence="1">
    <location>
        <begin position="273"/>
        <end position="322"/>
    </location>
</feature>